<evidence type="ECO:0000313" key="1">
    <source>
        <dbReference type="EMBL" id="APA06340.1"/>
    </source>
</evidence>
<evidence type="ECO:0000313" key="2">
    <source>
        <dbReference type="Proteomes" id="UP000177798"/>
    </source>
</evidence>
<accession>A0A1D9PUJ7</accession>
<organism evidence="1 2">
    <name type="scientific">Sclerotinia sclerotiorum (strain ATCC 18683 / 1980 / Ss-1)</name>
    <name type="common">White mold</name>
    <name type="synonym">Whetzelinia sclerotiorum</name>
    <dbReference type="NCBI Taxonomy" id="665079"/>
    <lineage>
        <taxon>Eukaryota</taxon>
        <taxon>Fungi</taxon>
        <taxon>Dikarya</taxon>
        <taxon>Ascomycota</taxon>
        <taxon>Pezizomycotina</taxon>
        <taxon>Leotiomycetes</taxon>
        <taxon>Helotiales</taxon>
        <taxon>Sclerotiniaceae</taxon>
        <taxon>Sclerotinia</taxon>
    </lineage>
</organism>
<reference evidence="2" key="1">
    <citation type="journal article" date="2017" name="Genome Biol. Evol.">
        <title>The complete genome sequence of the phytopathogenic fungus Sclerotinia sclerotiorum reveals insights into the genome architecture of broad host range pathogens.</title>
        <authorList>
            <person name="Derbyshire M."/>
            <person name="Denton-Giles M."/>
            <person name="Hegedus D."/>
            <person name="Seifbarghy S."/>
            <person name="Rollins J."/>
            <person name="van Kan J."/>
            <person name="Seidl M.F."/>
            <person name="Faino L."/>
            <person name="Mbengue M."/>
            <person name="Navaud O."/>
            <person name="Raffaele S."/>
            <person name="Hammond-Kosack K."/>
            <person name="Heard S."/>
            <person name="Oliver R."/>
        </authorList>
    </citation>
    <scope>NUCLEOTIDE SEQUENCE [LARGE SCALE GENOMIC DNA]</scope>
    <source>
        <strain evidence="2">ATCC 18683 / 1980 / Ss-1</strain>
    </source>
</reference>
<proteinExistence type="predicted"/>
<gene>
    <name evidence="1" type="ORF">sscle_01g011100</name>
</gene>
<protein>
    <submittedName>
        <fullName evidence="1">Uncharacterized protein</fullName>
    </submittedName>
</protein>
<dbReference type="VEuPathDB" id="FungiDB:sscle_01g011100"/>
<name>A0A1D9PUJ7_SCLS1</name>
<dbReference type="Proteomes" id="UP000177798">
    <property type="component" value="Chromosome 1"/>
</dbReference>
<dbReference type="OrthoDB" id="3511743at2759"/>
<sequence>MSRSLTNNLLASNRGVELPADICLRVVDLVIHDAPKNIVLLLKLSRSFKKLIKTYERALTKNAASLYANSQVNQQTHLIALSQPKSNSSCFAPNFHLNHTFAWLLEVQTRSRTTHEIIQDPFSQCHTPTIYWANGTSFNPPSLPIPPPELELRMKKFKQEALRLLYELFDATQGIQNEWRARTRQINHLVHLSTPELAILCIFIPILGFNLLEKLKNDSINTKREVIIFQHNLIRYGPVVAWLHISSGIKCERMGLGKMMVLNEWFKGKQVEGVELLRRFERGGTREANMMLVLWRVFGERVDGLNFGVWGVGRGEGLWGVARGLVERRMEAYVLD</sequence>
<dbReference type="EMBL" id="CP017814">
    <property type="protein sequence ID" value="APA06340.1"/>
    <property type="molecule type" value="Genomic_DNA"/>
</dbReference>
<dbReference type="AlphaFoldDB" id="A0A1D9PUJ7"/>